<keyword evidence="6 7" id="KW-0472">Membrane</keyword>
<reference evidence="8" key="1">
    <citation type="submission" date="2021-05" db="EMBL/GenBank/DDBJ databases">
        <title>Pangenome of Leuconostoc gelidum warrants species status for Leuconostoc gelidum subsp. gasicomitatum.</title>
        <authorList>
            <person name="Johansson P."/>
            <person name="Sade E."/>
            <person name="Hultman J."/>
            <person name="Auvinen P."/>
            <person name="Bjorkroth J."/>
        </authorList>
    </citation>
    <scope>NUCLEOTIDE SEQUENCE</scope>
    <source>
        <strain evidence="8">C220d</strain>
    </source>
</reference>
<keyword evidence="5" id="KW-0777">Teichoic acid biosynthesis</keyword>
<dbReference type="Gene3D" id="3.40.50.12580">
    <property type="match status" value="1"/>
</dbReference>
<evidence type="ECO:0000256" key="4">
    <source>
        <dbReference type="ARBA" id="ARBA00022679"/>
    </source>
</evidence>
<evidence type="ECO:0000256" key="5">
    <source>
        <dbReference type="ARBA" id="ARBA00022944"/>
    </source>
</evidence>
<comment type="caution">
    <text evidence="8">The sequence shown here is derived from an EMBL/GenBank/DDBJ whole genome shotgun (WGS) entry which is preliminary data.</text>
</comment>
<accession>A0AB35FXP6</accession>
<keyword evidence="7" id="KW-1133">Transmembrane helix</keyword>
<evidence type="ECO:0000256" key="7">
    <source>
        <dbReference type="SAM" id="Phobius"/>
    </source>
</evidence>
<dbReference type="GO" id="GO:0019350">
    <property type="term" value="P:teichoic acid biosynthetic process"/>
    <property type="evidence" value="ECO:0007669"/>
    <property type="project" value="UniProtKB-KW"/>
</dbReference>
<dbReference type="AlphaFoldDB" id="A0AB35FXP6"/>
<dbReference type="InterPro" id="IPR043148">
    <property type="entry name" value="TagF_C"/>
</dbReference>
<protein>
    <submittedName>
        <fullName evidence="8">CDP-glycerol glycerophosphotransferase family protein</fullName>
    </submittedName>
</protein>
<proteinExistence type="inferred from homology"/>
<evidence type="ECO:0000256" key="3">
    <source>
        <dbReference type="ARBA" id="ARBA00022475"/>
    </source>
</evidence>
<evidence type="ECO:0000313" key="8">
    <source>
        <dbReference type="EMBL" id="MBZ6015201.1"/>
    </source>
</evidence>
<dbReference type="InterPro" id="IPR007554">
    <property type="entry name" value="Glycerophosphate_synth"/>
</dbReference>
<evidence type="ECO:0000256" key="1">
    <source>
        <dbReference type="ARBA" id="ARBA00004202"/>
    </source>
</evidence>
<dbReference type="Pfam" id="PF04464">
    <property type="entry name" value="Glyphos_transf"/>
    <property type="match status" value="1"/>
</dbReference>
<evidence type="ECO:0000256" key="2">
    <source>
        <dbReference type="ARBA" id="ARBA00010488"/>
    </source>
</evidence>
<organism evidence="8 9">
    <name type="scientific">Leuconostoc gelidum subsp. gelidum</name>
    <dbReference type="NCBI Taxonomy" id="1607839"/>
    <lineage>
        <taxon>Bacteria</taxon>
        <taxon>Bacillati</taxon>
        <taxon>Bacillota</taxon>
        <taxon>Bacilli</taxon>
        <taxon>Lactobacillales</taxon>
        <taxon>Lactobacillaceae</taxon>
        <taxon>Leuconostoc</taxon>
        <taxon>Leuconostoc gelidum group</taxon>
    </lineage>
</organism>
<feature type="transmembrane region" description="Helical" evidence="7">
    <location>
        <begin position="208"/>
        <end position="230"/>
    </location>
</feature>
<dbReference type="GO" id="GO:0005886">
    <property type="term" value="C:plasma membrane"/>
    <property type="evidence" value="ECO:0007669"/>
    <property type="project" value="UniProtKB-SubCell"/>
</dbReference>
<name>A0AB35FXP6_LEUGE</name>
<dbReference type="Proteomes" id="UP000727071">
    <property type="component" value="Unassembled WGS sequence"/>
</dbReference>
<keyword evidence="3" id="KW-1003">Cell membrane</keyword>
<dbReference type="InterPro" id="IPR043149">
    <property type="entry name" value="TagF_N"/>
</dbReference>
<evidence type="ECO:0000256" key="6">
    <source>
        <dbReference type="ARBA" id="ARBA00023136"/>
    </source>
</evidence>
<dbReference type="SUPFAM" id="SSF53756">
    <property type="entry name" value="UDP-Glycosyltransferase/glycogen phosphorylase"/>
    <property type="match status" value="1"/>
</dbReference>
<keyword evidence="7" id="KW-0812">Transmembrane</keyword>
<gene>
    <name evidence="8" type="ORF">KII88_01405</name>
</gene>
<comment type="subcellular location">
    <subcellularLocation>
        <location evidence="1">Cell membrane</location>
        <topology evidence="1">Peripheral membrane protein</topology>
    </subcellularLocation>
</comment>
<dbReference type="Gene3D" id="3.40.50.11820">
    <property type="match status" value="1"/>
</dbReference>
<dbReference type="GO" id="GO:0047355">
    <property type="term" value="F:CDP-glycerol glycerophosphotransferase activity"/>
    <property type="evidence" value="ECO:0007669"/>
    <property type="project" value="InterPro"/>
</dbReference>
<evidence type="ECO:0000313" key="9">
    <source>
        <dbReference type="Proteomes" id="UP000727071"/>
    </source>
</evidence>
<sequence>MVVEQLDKKHQKLKAAHFQSKRIQIINVFKSIDTRENTSALSTGILDEHTHVLSMSENARIINFWNERNTSEFFIKVQIDTNITPYIVEWQLTPNNDNLMGIVVTTKGMAEKGKKTEILVSFSLDQIKSVAQYWHLMLTVRDHQDQKHIIITKSNWKTKIKLLPDGYRHSKKYKDEVIYPTIQSNMHFVIEARQITKYEQFKYIRRSWLAYSLVLIFLPLIRYLNIWVFFEKNATSAHENAWLTFKRMREMYPQRLIYYAITCDTKNKLNITDKNIIILGTWKYYFIIYLTKLLLSSETRYHVLGDSQFHRSMLVNKMSKKVHIFLQHGMNGIKDVPMFHYGHGQIDFLIAASNWEKELIVKEWHYPDNRVFVTGLPRWDELVPEMLSRNVITFMPTWQPDITNLTQNMFENTALYKTYKTLFESSQFVNYMSQNNIDAHLILHPKFLRYSQSFKKLKYVTINVSSDITTLISKSQILVTDYSSTAWDSLYLGRKVIFLRYADLHNNNGLNVNMIGTVVNDSASLIAALIESNDHTHNQLESYFEPKSPNNTQRVIEKLMINQKKFKIHSFTYLNRKLLEIIKRLVSLIL</sequence>
<dbReference type="EMBL" id="JAHBFV010000003">
    <property type="protein sequence ID" value="MBZ6015201.1"/>
    <property type="molecule type" value="Genomic_DNA"/>
</dbReference>
<dbReference type="RefSeq" id="WP_224155216.1">
    <property type="nucleotide sequence ID" value="NZ_JAHBFV010000003.1"/>
</dbReference>
<keyword evidence="4" id="KW-0808">Transferase</keyword>
<comment type="similarity">
    <text evidence="2">Belongs to the CDP-glycerol glycerophosphotransferase family.</text>
</comment>